<evidence type="ECO:0000256" key="3">
    <source>
        <dbReference type="ARBA" id="ARBA00011738"/>
    </source>
</evidence>
<dbReference type="EMBL" id="FQUA01000001">
    <property type="protein sequence ID" value="SHE33624.1"/>
    <property type="molecule type" value="Genomic_DNA"/>
</dbReference>
<dbReference type="PANTHER" id="PTHR42790">
    <property type="entry name" value="AMINOTRANSFERASE"/>
    <property type="match status" value="1"/>
</dbReference>
<evidence type="ECO:0000256" key="6">
    <source>
        <dbReference type="ARBA" id="ARBA00022898"/>
    </source>
</evidence>
<dbReference type="FunFam" id="3.40.640.10:FF:000053">
    <property type="entry name" value="Aminotransferase, class I"/>
    <property type="match status" value="1"/>
</dbReference>
<dbReference type="Pfam" id="PF00155">
    <property type="entry name" value="Aminotran_1_2"/>
    <property type="match status" value="1"/>
</dbReference>
<keyword evidence="5 8" id="KW-0808">Transferase</keyword>
<evidence type="ECO:0000256" key="1">
    <source>
        <dbReference type="ARBA" id="ARBA00001933"/>
    </source>
</evidence>
<evidence type="ECO:0000259" key="7">
    <source>
        <dbReference type="Pfam" id="PF00155"/>
    </source>
</evidence>
<sequence>MVRFAKRLDLLDSSDIGDLLRLIARPDIISFAGGLPAPELFPVEALKQAGLAVMEEMGTIACQYSSTEGLPQLREKIVERMAVKNNIHATPEQVLITSGSQQGLDFAARVFIDKGDVILVESPSYLGAINAFKACEPTFIEVPTDDGGMVMEELEKVLATTENVKMIYVIPDFQNPTGRTWSLERRTKFMEIVNKYEVPVIEDNPYGELRFENDTMPALKSLDTKGVVVYLGTLSKIMVPGFRLGWVCAKDEILSKFNTMKQGADLQTSTLTQLQANKYMDMNNLDEHVNKIREVYKHRRDVMMKAMKEYFPKEAKFTYPDGGLFTWVELPDYIDTKEMALQCLEKKVAYVPGGSFFPNGGKNNCFRMNYSCMSDEKIIEGVKALAEVIQANLK</sequence>
<name>A0A0X8VEK3_ANAPI</name>
<dbReference type="RefSeq" id="WP_066053346.1">
    <property type="nucleotide sequence ID" value="NZ_CP014223.1"/>
</dbReference>
<accession>A0A0X8VEK3</accession>
<evidence type="ECO:0000256" key="5">
    <source>
        <dbReference type="ARBA" id="ARBA00022679"/>
    </source>
</evidence>
<dbReference type="SUPFAM" id="SSF53383">
    <property type="entry name" value="PLP-dependent transferases"/>
    <property type="match status" value="1"/>
</dbReference>
<dbReference type="InterPro" id="IPR015424">
    <property type="entry name" value="PyrdxlP-dep_Trfase"/>
</dbReference>
<comment type="cofactor">
    <cofactor evidence="1">
        <name>pyridoxal 5'-phosphate</name>
        <dbReference type="ChEBI" id="CHEBI:597326"/>
    </cofactor>
</comment>
<dbReference type="EC" id="2.6.1.39" evidence="8"/>
<dbReference type="GO" id="GO:1901605">
    <property type="term" value="P:alpha-amino acid metabolic process"/>
    <property type="evidence" value="ECO:0007669"/>
    <property type="project" value="TreeGrafter"/>
</dbReference>
<reference evidence="9" key="3">
    <citation type="submission" date="2016-11" db="EMBL/GenBank/DDBJ databases">
        <authorList>
            <person name="Varghese N."/>
            <person name="Submissions S."/>
        </authorList>
    </citation>
    <scope>NUCLEOTIDE SEQUENCE</scope>
    <source>
        <strain evidence="9">DSM 1682</strain>
    </source>
</reference>
<dbReference type="EMBL" id="CP014223">
    <property type="protein sequence ID" value="AMJ42476.1"/>
    <property type="molecule type" value="Genomic_DNA"/>
</dbReference>
<gene>
    <name evidence="8" type="primary">lysN_4</name>
    <name evidence="8" type="ORF">CPRO_29460</name>
    <name evidence="9" type="ORF">SAMN02745151_00441</name>
</gene>
<dbReference type="InterPro" id="IPR015421">
    <property type="entry name" value="PyrdxlP-dep_Trfase_major"/>
</dbReference>
<comment type="subunit">
    <text evidence="3">Homodimer.</text>
</comment>
<evidence type="ECO:0000256" key="4">
    <source>
        <dbReference type="ARBA" id="ARBA00022576"/>
    </source>
</evidence>
<dbReference type="InterPro" id="IPR015422">
    <property type="entry name" value="PyrdxlP-dep_Trfase_small"/>
</dbReference>
<reference evidence="11" key="4">
    <citation type="submission" date="2016-11" db="EMBL/GenBank/DDBJ databases">
        <authorList>
            <person name="Jaros S."/>
            <person name="Januszkiewicz K."/>
            <person name="Wedrychowicz H."/>
        </authorList>
    </citation>
    <scope>NUCLEOTIDE SEQUENCE [LARGE SCALE GENOMIC DNA]</scope>
    <source>
        <strain evidence="11">DSM 1682</strain>
    </source>
</reference>
<evidence type="ECO:0000313" key="9">
    <source>
        <dbReference type="EMBL" id="SHE33624.1"/>
    </source>
</evidence>
<protein>
    <submittedName>
        <fullName evidence="9">2-aminoadipate transaminase</fullName>
        <ecNumber evidence="8">2.6.1.39</ecNumber>
    </submittedName>
</protein>
<comment type="similarity">
    <text evidence="2">Belongs to the class-I pyridoxal-phosphate-dependent aminotransferase family.</text>
</comment>
<keyword evidence="6" id="KW-0663">Pyridoxal phosphate</keyword>
<dbReference type="Gene3D" id="3.40.640.10">
    <property type="entry name" value="Type I PLP-dependent aspartate aminotransferase-like (Major domain)"/>
    <property type="match status" value="1"/>
</dbReference>
<proteinExistence type="inferred from homology"/>
<dbReference type="Gene3D" id="3.90.1150.10">
    <property type="entry name" value="Aspartate Aminotransferase, domain 1"/>
    <property type="match status" value="1"/>
</dbReference>
<feature type="domain" description="Aminotransferase class I/classII large" evidence="7">
    <location>
        <begin position="42"/>
        <end position="385"/>
    </location>
</feature>
<evidence type="ECO:0000256" key="2">
    <source>
        <dbReference type="ARBA" id="ARBA00007441"/>
    </source>
</evidence>
<dbReference type="GO" id="GO:0047536">
    <property type="term" value="F:2-aminoadipate transaminase activity"/>
    <property type="evidence" value="ECO:0007669"/>
    <property type="project" value="UniProtKB-EC"/>
</dbReference>
<keyword evidence="4 8" id="KW-0032">Aminotransferase</keyword>
<dbReference type="PANTHER" id="PTHR42790:SF19">
    <property type="entry name" value="KYNURENINE_ALPHA-AMINOADIPATE AMINOTRANSFERASE, MITOCHONDRIAL"/>
    <property type="match status" value="1"/>
</dbReference>
<reference evidence="8 10" key="1">
    <citation type="journal article" date="2016" name="Genome Announc.">
        <title>Complete Genome Sequence of the Amino Acid-Fermenting Clostridium propionicum X2 (DSM 1682).</title>
        <authorList>
            <person name="Poehlein A."/>
            <person name="Schlien K."/>
            <person name="Chowdhury N.P."/>
            <person name="Gottschalk G."/>
            <person name="Buckel W."/>
            <person name="Daniel R."/>
        </authorList>
    </citation>
    <scope>NUCLEOTIDE SEQUENCE [LARGE SCALE GENOMIC DNA]</scope>
    <source>
        <strain evidence="8 10">X2</strain>
    </source>
</reference>
<reference evidence="10" key="2">
    <citation type="submission" date="2016-01" db="EMBL/GenBank/DDBJ databases">
        <authorList>
            <person name="Poehlein A."/>
            <person name="Schlien K."/>
            <person name="Gottschalk G."/>
            <person name="Buckel W."/>
            <person name="Daniel R."/>
        </authorList>
    </citation>
    <scope>NUCLEOTIDE SEQUENCE [LARGE SCALE GENOMIC DNA]</scope>
    <source>
        <strain evidence="10">X2</strain>
    </source>
</reference>
<evidence type="ECO:0000313" key="10">
    <source>
        <dbReference type="Proteomes" id="UP000068026"/>
    </source>
</evidence>
<keyword evidence="10" id="KW-1185">Reference proteome</keyword>
<organism evidence="9 11">
    <name type="scientific">Anaerotignum propionicum DSM 1682</name>
    <dbReference type="NCBI Taxonomy" id="991789"/>
    <lineage>
        <taxon>Bacteria</taxon>
        <taxon>Bacillati</taxon>
        <taxon>Bacillota</taxon>
        <taxon>Clostridia</taxon>
        <taxon>Lachnospirales</taxon>
        <taxon>Anaerotignaceae</taxon>
        <taxon>Anaerotignum</taxon>
    </lineage>
</organism>
<evidence type="ECO:0000313" key="11">
    <source>
        <dbReference type="Proteomes" id="UP000184204"/>
    </source>
</evidence>
<dbReference type="KEGG" id="cpro:CPRO_29460"/>
<dbReference type="OrthoDB" id="9802328at2"/>
<dbReference type="AlphaFoldDB" id="A0A0X8VEK3"/>
<dbReference type="InterPro" id="IPR004839">
    <property type="entry name" value="Aminotransferase_I/II_large"/>
</dbReference>
<evidence type="ECO:0000313" key="8">
    <source>
        <dbReference type="EMBL" id="AMJ42476.1"/>
    </source>
</evidence>
<dbReference type="InterPro" id="IPR050859">
    <property type="entry name" value="Class-I_PLP-dep_aminotransf"/>
</dbReference>
<dbReference type="Proteomes" id="UP000184204">
    <property type="component" value="Unassembled WGS sequence"/>
</dbReference>
<dbReference type="GO" id="GO:0030170">
    <property type="term" value="F:pyridoxal phosphate binding"/>
    <property type="evidence" value="ECO:0007669"/>
    <property type="project" value="InterPro"/>
</dbReference>
<dbReference type="Proteomes" id="UP000068026">
    <property type="component" value="Chromosome"/>
</dbReference>
<dbReference type="CDD" id="cd00609">
    <property type="entry name" value="AAT_like"/>
    <property type="match status" value="1"/>
</dbReference>